<proteinExistence type="predicted"/>
<dbReference type="InterPro" id="IPR013830">
    <property type="entry name" value="SGNH_hydro"/>
</dbReference>
<keyword evidence="3" id="KW-0378">Hydrolase</keyword>
<evidence type="ECO:0000259" key="2">
    <source>
        <dbReference type="Pfam" id="PF13472"/>
    </source>
</evidence>
<dbReference type="RefSeq" id="WP_125008182.1">
    <property type="nucleotide sequence ID" value="NZ_BEXA01000002.1"/>
</dbReference>
<evidence type="ECO:0000313" key="4">
    <source>
        <dbReference type="Proteomes" id="UP000286974"/>
    </source>
</evidence>
<dbReference type="PANTHER" id="PTHR30383:SF27">
    <property type="entry name" value="SPORE GERMINATION LIPASE LIPC"/>
    <property type="match status" value="1"/>
</dbReference>
<sequence length="297" mass="33377">MKKKFNLIIVLLTIIIIGLGGWSGYNHFKKATPKPTPINITAVGDSLTQGVGDPDNRGGYVYMIRQKIKSNYPRTRVTVANFGIAGETTQQIDSRVNGSQRLQKQLKQANTIVMTFGGNDLMQFCANMTANNNGMMNSQLSSFERTYSMRARQLIKDVRQYNPKANIFVYGIYNPVYVYLPQVKFINQAVSDTNRTTKQMVASQANTFFIPISNELSDGQYQTKAQHKQLEKQAAKQPSLSNNLTNTDILGLFGGAGSAKNDLISNIDHFHPNKQGYRIMTNRLYQAMKQQMPELRS</sequence>
<dbReference type="Pfam" id="PF13472">
    <property type="entry name" value="Lipase_GDSL_2"/>
    <property type="match status" value="1"/>
</dbReference>
<dbReference type="Proteomes" id="UP000286974">
    <property type="component" value="Unassembled WGS sequence"/>
</dbReference>
<dbReference type="OrthoDB" id="252349at2"/>
<evidence type="ECO:0000256" key="1">
    <source>
        <dbReference type="SAM" id="Phobius"/>
    </source>
</evidence>
<dbReference type="EMBL" id="BEXA01000002">
    <property type="protein sequence ID" value="GAY73029.1"/>
    <property type="molecule type" value="Genomic_DNA"/>
</dbReference>
<dbReference type="InterPro" id="IPR036514">
    <property type="entry name" value="SGNH_hydro_sf"/>
</dbReference>
<keyword evidence="1" id="KW-0812">Transmembrane</keyword>
<dbReference type="AlphaFoldDB" id="A0A401FKW9"/>
<dbReference type="Gene3D" id="3.40.50.1110">
    <property type="entry name" value="SGNH hydrolase"/>
    <property type="match status" value="1"/>
</dbReference>
<gene>
    <name evidence="3" type="ORF">NBRC111893_1175</name>
</gene>
<keyword evidence="1" id="KW-0472">Membrane</keyword>
<dbReference type="SUPFAM" id="SSF52266">
    <property type="entry name" value="SGNH hydrolase"/>
    <property type="match status" value="1"/>
</dbReference>
<keyword evidence="4" id="KW-1185">Reference proteome</keyword>
<protein>
    <submittedName>
        <fullName evidence="3">Lipase/acylhydrolase with GDSl-like motif</fullName>
    </submittedName>
</protein>
<dbReference type="InterPro" id="IPR051532">
    <property type="entry name" value="Ester_Hydrolysis_Enzymes"/>
</dbReference>
<feature type="transmembrane region" description="Helical" evidence="1">
    <location>
        <begin position="7"/>
        <end position="25"/>
    </location>
</feature>
<evidence type="ECO:0000313" key="3">
    <source>
        <dbReference type="EMBL" id="GAY73029.1"/>
    </source>
</evidence>
<accession>A0A401FKW9</accession>
<feature type="domain" description="SGNH hydrolase-type esterase" evidence="2">
    <location>
        <begin position="42"/>
        <end position="279"/>
    </location>
</feature>
<reference evidence="3 4" key="1">
    <citation type="submission" date="2017-11" db="EMBL/GenBank/DDBJ databases">
        <title>Draft Genome Sequence of Lactobacillus curieae NBRC 111893 isolated from Koso, a Japanese sugar-Vegetable Fermented Beverage.</title>
        <authorList>
            <person name="Chiou T.Y."/>
            <person name="Oshima K."/>
            <person name="Suda W."/>
            <person name="Hattori M."/>
            <person name="Takahashi T."/>
        </authorList>
    </citation>
    <scope>NUCLEOTIDE SEQUENCE [LARGE SCALE GENOMIC DNA]</scope>
    <source>
        <strain evidence="3 4">NBRC111893</strain>
    </source>
</reference>
<keyword evidence="1" id="KW-1133">Transmembrane helix</keyword>
<name>A0A401FKW9_9LACO</name>
<comment type="caution">
    <text evidence="3">The sequence shown here is derived from an EMBL/GenBank/DDBJ whole genome shotgun (WGS) entry which is preliminary data.</text>
</comment>
<organism evidence="3 4">
    <name type="scientific">Lentilactobacillus kosonis</name>
    <dbReference type="NCBI Taxonomy" id="2810561"/>
    <lineage>
        <taxon>Bacteria</taxon>
        <taxon>Bacillati</taxon>
        <taxon>Bacillota</taxon>
        <taxon>Bacilli</taxon>
        <taxon>Lactobacillales</taxon>
        <taxon>Lactobacillaceae</taxon>
        <taxon>Lentilactobacillus</taxon>
    </lineage>
</organism>
<dbReference type="PANTHER" id="PTHR30383">
    <property type="entry name" value="THIOESTERASE 1/PROTEASE 1/LYSOPHOSPHOLIPASE L1"/>
    <property type="match status" value="1"/>
</dbReference>
<dbReference type="GO" id="GO:0004622">
    <property type="term" value="F:phosphatidylcholine lysophospholipase activity"/>
    <property type="evidence" value="ECO:0007669"/>
    <property type="project" value="TreeGrafter"/>
</dbReference>